<dbReference type="SUPFAM" id="SSF50037">
    <property type="entry name" value="C-terminal domain of transcriptional repressors"/>
    <property type="match status" value="1"/>
</dbReference>
<dbReference type="InterPro" id="IPR007167">
    <property type="entry name" value="Fe-transptr_FeoA-like"/>
</dbReference>
<dbReference type="SMART" id="SM00899">
    <property type="entry name" value="FeoA"/>
    <property type="match status" value="1"/>
</dbReference>
<dbReference type="Proteomes" id="UP000256599">
    <property type="component" value="Unassembled WGS sequence"/>
</dbReference>
<dbReference type="OrthoDB" id="5334830at2"/>
<comment type="caution">
    <text evidence="3">The sequence shown here is derived from an EMBL/GenBank/DDBJ whole genome shotgun (WGS) entry which is preliminary data.</text>
</comment>
<feature type="domain" description="Ferrous iron transporter FeoA-like" evidence="2">
    <location>
        <begin position="1"/>
        <end position="74"/>
    </location>
</feature>
<dbReference type="InterPro" id="IPR038157">
    <property type="entry name" value="FeoA_core_dom"/>
</dbReference>
<keyword evidence="1" id="KW-0408">Iron</keyword>
<reference evidence="3 4" key="1">
    <citation type="submission" date="2018-04" db="EMBL/GenBank/DDBJ databases">
        <title>Novel Campyloabacter and Helicobacter Species and Strains.</title>
        <authorList>
            <person name="Mannion A.J."/>
            <person name="Shen Z."/>
            <person name="Fox J.G."/>
        </authorList>
    </citation>
    <scope>NUCLEOTIDE SEQUENCE [LARGE SCALE GENOMIC DNA]</scope>
    <source>
        <strain evidence="3 4">MIT 98-6070</strain>
    </source>
</reference>
<organism evidence="3 4">
    <name type="scientific">Helicobacter marmotae</name>
    <dbReference type="NCBI Taxonomy" id="152490"/>
    <lineage>
        <taxon>Bacteria</taxon>
        <taxon>Pseudomonadati</taxon>
        <taxon>Campylobacterota</taxon>
        <taxon>Epsilonproteobacteria</taxon>
        <taxon>Campylobacterales</taxon>
        <taxon>Helicobacteraceae</taxon>
        <taxon>Helicobacter</taxon>
    </lineage>
</organism>
<dbReference type="Gene3D" id="2.30.30.90">
    <property type="match status" value="1"/>
</dbReference>
<evidence type="ECO:0000256" key="1">
    <source>
        <dbReference type="ARBA" id="ARBA00023004"/>
    </source>
</evidence>
<dbReference type="AlphaFoldDB" id="A0A3D8I537"/>
<dbReference type="RefSeq" id="WP_104699900.1">
    <property type="nucleotide sequence ID" value="NZ_FZPP01000016.1"/>
</dbReference>
<evidence type="ECO:0000313" key="4">
    <source>
        <dbReference type="Proteomes" id="UP000256599"/>
    </source>
</evidence>
<gene>
    <name evidence="3" type="ORF">CQA63_03975</name>
</gene>
<sequence>MTLHECALGARCRIVRCEAQDEALRDRFISFGIVKDRVCEVVSHSIKHLAVAILINGTQVALRDNEAKMIIVEPLLDE</sequence>
<keyword evidence="4" id="KW-1185">Reference proteome</keyword>
<evidence type="ECO:0000313" key="3">
    <source>
        <dbReference type="EMBL" id="RDU60116.1"/>
    </source>
</evidence>
<proteinExistence type="predicted"/>
<evidence type="ECO:0000259" key="2">
    <source>
        <dbReference type="SMART" id="SM00899"/>
    </source>
</evidence>
<dbReference type="GO" id="GO:0046914">
    <property type="term" value="F:transition metal ion binding"/>
    <property type="evidence" value="ECO:0007669"/>
    <property type="project" value="InterPro"/>
</dbReference>
<dbReference type="EMBL" id="NXLR01000005">
    <property type="protein sequence ID" value="RDU60116.1"/>
    <property type="molecule type" value="Genomic_DNA"/>
</dbReference>
<dbReference type="InterPro" id="IPR008988">
    <property type="entry name" value="Transcriptional_repressor_C"/>
</dbReference>
<protein>
    <submittedName>
        <fullName evidence="3">Ferrous iron transport protein A</fullName>
    </submittedName>
</protein>
<dbReference type="Pfam" id="PF04023">
    <property type="entry name" value="FeoA"/>
    <property type="match status" value="1"/>
</dbReference>
<name>A0A3D8I537_9HELI</name>
<accession>A0A3D8I537</accession>